<dbReference type="Pfam" id="PF11790">
    <property type="entry name" value="Glyco_hydro_cc"/>
    <property type="match status" value="1"/>
</dbReference>
<dbReference type="InterPro" id="IPR017853">
    <property type="entry name" value="GH"/>
</dbReference>
<comment type="caution">
    <text evidence="3">The sequence shown here is derived from an EMBL/GenBank/DDBJ whole genome shotgun (WGS) entry which is preliminary data.</text>
</comment>
<keyword evidence="4" id="KW-1185">Reference proteome</keyword>
<dbReference type="GO" id="GO:0071966">
    <property type="term" value="P:fungal-type cell wall polysaccharide metabolic process"/>
    <property type="evidence" value="ECO:0007669"/>
    <property type="project" value="TreeGrafter"/>
</dbReference>
<feature type="domain" description="Asl1-like glycosyl hydrolase catalytic" evidence="2">
    <location>
        <begin position="40"/>
        <end position="277"/>
    </location>
</feature>
<proteinExistence type="predicted"/>
<dbReference type="AlphaFoldDB" id="A0A8H6Z396"/>
<evidence type="ECO:0000259" key="2">
    <source>
        <dbReference type="Pfam" id="PF11790"/>
    </source>
</evidence>
<keyword evidence="1" id="KW-0732">Signal</keyword>
<dbReference type="EMBL" id="JACAZI010000001">
    <property type="protein sequence ID" value="KAF7371805.1"/>
    <property type="molecule type" value="Genomic_DNA"/>
</dbReference>
<feature type="chain" id="PRO_5034635921" evidence="1">
    <location>
        <begin position="24"/>
        <end position="281"/>
    </location>
</feature>
<dbReference type="InterPro" id="IPR053183">
    <property type="entry name" value="ASL1"/>
</dbReference>
<dbReference type="GO" id="GO:0009277">
    <property type="term" value="C:fungal-type cell wall"/>
    <property type="evidence" value="ECO:0007669"/>
    <property type="project" value="TreeGrafter"/>
</dbReference>
<reference evidence="3" key="1">
    <citation type="submission" date="2020-05" db="EMBL/GenBank/DDBJ databases">
        <title>Mycena genomes resolve the evolution of fungal bioluminescence.</title>
        <authorList>
            <person name="Tsai I.J."/>
        </authorList>
    </citation>
    <scope>NUCLEOTIDE SEQUENCE</scope>
    <source>
        <strain evidence="3">CCC161011</strain>
    </source>
</reference>
<feature type="signal peptide" evidence="1">
    <location>
        <begin position="1"/>
        <end position="23"/>
    </location>
</feature>
<dbReference type="Gene3D" id="3.20.20.80">
    <property type="entry name" value="Glycosidases"/>
    <property type="match status" value="1"/>
</dbReference>
<keyword evidence="3" id="KW-0378">Hydrolase</keyword>
<evidence type="ECO:0000256" key="1">
    <source>
        <dbReference type="SAM" id="SignalP"/>
    </source>
</evidence>
<organism evidence="3 4">
    <name type="scientific">Mycena venus</name>
    <dbReference type="NCBI Taxonomy" id="2733690"/>
    <lineage>
        <taxon>Eukaryota</taxon>
        <taxon>Fungi</taxon>
        <taxon>Dikarya</taxon>
        <taxon>Basidiomycota</taxon>
        <taxon>Agaricomycotina</taxon>
        <taxon>Agaricomycetes</taxon>
        <taxon>Agaricomycetidae</taxon>
        <taxon>Agaricales</taxon>
        <taxon>Marasmiineae</taxon>
        <taxon>Mycenaceae</taxon>
        <taxon>Mycena</taxon>
    </lineage>
</organism>
<name>A0A8H6Z396_9AGAR</name>
<dbReference type="Proteomes" id="UP000620124">
    <property type="component" value="Unassembled WGS sequence"/>
</dbReference>
<sequence length="281" mass="31717">MATPPAGLVTVFLALLVLLPAASISLSPLKTRTYHKPKAGLAWSDQNSTDISQFLGPRVSWYYTWGAKGYVNNASEIEFVSMLWGSEQIESFNETIQDSIQTLNITTVLGMNEPQEPSQANITAAEGAVMWKKYLEPLKARGIRLGSPAPSGSPTSKPWLQDFITECDGNCTVDFLALHWYNTNATAFKEFLCDFHHEFQRNIWVTEWACQNMNGPDNQCTLTEIIDFLRETQLFMDQTDWVERYAWYGAKRNLHGVNPNDAMVDPDGVINDLGRQYISEF</sequence>
<dbReference type="SUPFAM" id="SSF51445">
    <property type="entry name" value="(Trans)glycosidases"/>
    <property type="match status" value="1"/>
</dbReference>
<dbReference type="InterPro" id="IPR024655">
    <property type="entry name" value="Asl1_glyco_hydro_catalytic"/>
</dbReference>
<accession>A0A8H6Z396</accession>
<evidence type="ECO:0000313" key="3">
    <source>
        <dbReference type="EMBL" id="KAF7371805.1"/>
    </source>
</evidence>
<dbReference type="PANTHER" id="PTHR34154:SF3">
    <property type="entry name" value="ALKALI-SENSITIVE LINKAGE PROTEIN 1"/>
    <property type="match status" value="1"/>
</dbReference>
<gene>
    <name evidence="3" type="ORF">MVEN_00037200</name>
</gene>
<dbReference type="OrthoDB" id="5959761at2759"/>
<dbReference type="PANTHER" id="PTHR34154">
    <property type="entry name" value="ALKALI-SENSITIVE LINKAGE PROTEIN 1"/>
    <property type="match status" value="1"/>
</dbReference>
<dbReference type="GO" id="GO:0016787">
    <property type="term" value="F:hydrolase activity"/>
    <property type="evidence" value="ECO:0007669"/>
    <property type="project" value="UniProtKB-KW"/>
</dbReference>
<evidence type="ECO:0000313" key="4">
    <source>
        <dbReference type="Proteomes" id="UP000620124"/>
    </source>
</evidence>
<protein>
    <submittedName>
        <fullName evidence="3">Glycoside hydrolase family 128 protein</fullName>
    </submittedName>
</protein>